<organism evidence="2 3">
    <name type="scientific">Flavobacterium azooxidireducens</name>
    <dbReference type="NCBI Taxonomy" id="1871076"/>
    <lineage>
        <taxon>Bacteria</taxon>
        <taxon>Pseudomonadati</taxon>
        <taxon>Bacteroidota</taxon>
        <taxon>Flavobacteriia</taxon>
        <taxon>Flavobacteriales</taxon>
        <taxon>Flavobacteriaceae</taxon>
        <taxon>Flavobacterium</taxon>
    </lineage>
</organism>
<dbReference type="Proteomes" id="UP000830583">
    <property type="component" value="Chromosome"/>
</dbReference>
<dbReference type="EMBL" id="CP096205">
    <property type="protein sequence ID" value="UPQ79466.1"/>
    <property type="molecule type" value="Genomic_DNA"/>
</dbReference>
<proteinExistence type="predicted"/>
<evidence type="ECO:0000313" key="3">
    <source>
        <dbReference type="Proteomes" id="UP000830583"/>
    </source>
</evidence>
<accession>A0ABY4KGP1</accession>
<dbReference type="RefSeq" id="WP_248434615.1">
    <property type="nucleotide sequence ID" value="NZ_CP096205.1"/>
</dbReference>
<keyword evidence="1" id="KW-0732">Signal</keyword>
<evidence type="ECO:0000313" key="2">
    <source>
        <dbReference type="EMBL" id="UPQ79466.1"/>
    </source>
</evidence>
<protein>
    <recommendedName>
        <fullName evidence="4">DUF2793 domain-containing protein</fullName>
    </recommendedName>
</protein>
<evidence type="ECO:0008006" key="4">
    <source>
        <dbReference type="Google" id="ProtNLM"/>
    </source>
</evidence>
<reference evidence="2" key="1">
    <citation type="submission" date="2022-04" db="EMBL/GenBank/DDBJ databases">
        <title>Consumption of N2O by Flavobacterium azooxidireducens sp. nov. isolated from Decomposing Leaf Litter of Phragmites australis (Cav.).</title>
        <authorList>
            <person name="Behrendt U."/>
            <person name="Spanner T."/>
            <person name="Augustin J."/>
            <person name="Horn M.A."/>
            <person name="Kolb S."/>
            <person name="Ulrich A."/>
        </authorList>
    </citation>
    <scope>NUCLEOTIDE SEQUENCE</scope>
    <source>
        <strain evidence="2">IGB 4-14</strain>
    </source>
</reference>
<keyword evidence="3" id="KW-1185">Reference proteome</keyword>
<sequence>MKKILTLLLLLPFLAVAQVGVNTTTPKAALDVESTNNGVLIPRVQLTSILDNTTITNPNLGPLETSTLVYNIAAAGTAPNNVVAGFYYWNNTTSRWIAIAASAGWELDGNATITTPANPVTYGTSLIGATENFVGTTDNNDFTIGTNNIERMRVKSTTGNVGIGIATPTEKLHVFQNSDANKSTIFGVASQLSTVADFQNIGVKGYANGVSNYGFANGVMGIADRTNSYYATGVYGHLGTTTPSLPFTNQAIFANGNGEASVGTIHGLFAQATGTNATGGTRIGGYFTASGALNNYGIIVPNGGGNVGIGTITPNLARLQVDGLVGNTSAIFRGSATSQGISMVADWPGVYFNSYYNGAIRSMAGTGFTSIINTDQSVGGLVFQTTSVANPASGTAIASVPVRMTIAGNGNVGIGAPTPSNLLHVNSATSGAVRIVDGTQANGRVLTSNATGVATWQPIGINNIVGYISPSGTTINYTTAQYLQTGSYITLPPGRFAVNVNMLMARSSLSRSFDNSFFWVRSSFSDSAGINPMPSPDIVGSDLISGNHPGSSYYSMLSGAVIINNATGANKTYYYIAGNVVTYNTNQNITGFGSTYWAEDNIIAYRLN</sequence>
<gene>
    <name evidence="2" type="ORF">M0M57_01190</name>
</gene>
<name>A0ABY4KGP1_9FLAO</name>
<feature type="signal peptide" evidence="1">
    <location>
        <begin position="1"/>
        <end position="17"/>
    </location>
</feature>
<feature type="chain" id="PRO_5046407323" description="DUF2793 domain-containing protein" evidence="1">
    <location>
        <begin position="18"/>
        <end position="608"/>
    </location>
</feature>
<evidence type="ECO:0000256" key="1">
    <source>
        <dbReference type="SAM" id="SignalP"/>
    </source>
</evidence>